<reference evidence="2" key="1">
    <citation type="submission" date="2021-04" db="EMBL/GenBank/DDBJ databases">
        <title>Sequencing of actinobacteria type strains.</title>
        <authorList>
            <person name="Nguyen G.-S."/>
            <person name="Wentzel A."/>
        </authorList>
    </citation>
    <scope>NUCLEOTIDE SEQUENCE</scope>
    <source>
        <strain evidence="2">DSM 42095</strain>
    </source>
</reference>
<comment type="caution">
    <text evidence="2">The sequence shown here is derived from an EMBL/GenBank/DDBJ whole genome shotgun (WGS) entry which is preliminary data.</text>
</comment>
<evidence type="ECO:0000256" key="1">
    <source>
        <dbReference type="SAM" id="Phobius"/>
    </source>
</evidence>
<accession>A0A8T4J341</accession>
<dbReference type="AlphaFoldDB" id="A0A8T4J341"/>
<name>A0A8T4J341_9ACTN</name>
<sequence length="377" mass="40525">MNRTPLAPHALTRTPHNQIFAVLSLTVFVAVGLTLGGGAVGVAIVLWLAGLLGYGHRHGKRQLDAVERDRARAAATHAGLLAERERFAQREGMEYEAASARLAEGFGRIEQEIPDDLEASERHSGSGQGVSFKETAREAARLPLAGEIARHAAGLVAQGVVRTRVEGFPVTVFDLEVLDHFDLEELRGKRKPAQAVELSKDYLTVWSVGLPLALPYVSSAYAWHDAHGEPCLLGELDGPELRAEDADFAAFLMSVPAVRSAALAAGARPWCVDGARLLTSVRTNSGTAPEAVRAVAAELASVAAAFPWRELERFRVEGAEDDERSRAARVLWTHRWDGAPGAPAVGRWEDTRITRGGLRAFLPATHGSSWAAPVPNA</sequence>
<proteinExistence type="predicted"/>
<evidence type="ECO:0000313" key="3">
    <source>
        <dbReference type="Proteomes" id="UP000675554"/>
    </source>
</evidence>
<evidence type="ECO:0000313" key="2">
    <source>
        <dbReference type="EMBL" id="MBR7675994.1"/>
    </source>
</evidence>
<feature type="transmembrane region" description="Helical" evidence="1">
    <location>
        <begin position="20"/>
        <end position="53"/>
    </location>
</feature>
<keyword evidence="1" id="KW-0472">Membrane</keyword>
<keyword evidence="3" id="KW-1185">Reference proteome</keyword>
<dbReference type="EMBL" id="JAGSMN010000567">
    <property type="protein sequence ID" value="MBR7675994.1"/>
    <property type="molecule type" value="Genomic_DNA"/>
</dbReference>
<gene>
    <name evidence="2" type="ORF">KDA82_23880</name>
</gene>
<dbReference type="Proteomes" id="UP000675554">
    <property type="component" value="Unassembled WGS sequence"/>
</dbReference>
<organism evidence="2 3">
    <name type="scientific">Streptomyces daliensis</name>
    <dbReference type="NCBI Taxonomy" id="299421"/>
    <lineage>
        <taxon>Bacteria</taxon>
        <taxon>Bacillati</taxon>
        <taxon>Actinomycetota</taxon>
        <taxon>Actinomycetes</taxon>
        <taxon>Kitasatosporales</taxon>
        <taxon>Streptomycetaceae</taxon>
        <taxon>Streptomyces</taxon>
    </lineage>
</organism>
<keyword evidence="1" id="KW-1133">Transmembrane helix</keyword>
<protein>
    <submittedName>
        <fullName evidence="2">Uncharacterized protein</fullName>
    </submittedName>
</protein>
<keyword evidence="1" id="KW-0812">Transmembrane</keyword>